<dbReference type="RefSeq" id="WP_073603135.1">
    <property type="nucleotide sequence ID" value="NZ_FQXZ01000014.1"/>
</dbReference>
<reference evidence="1 2" key="1">
    <citation type="submission" date="2016-11" db="EMBL/GenBank/DDBJ databases">
        <authorList>
            <person name="Jaros S."/>
            <person name="Januszkiewicz K."/>
            <person name="Wedrychowicz H."/>
        </authorList>
    </citation>
    <scope>NUCLEOTIDE SEQUENCE [LARGE SCALE GENOMIC DNA]</scope>
    <source>
        <strain evidence="1 2">CECT 7868</strain>
    </source>
</reference>
<gene>
    <name evidence="1" type="ORF">VA7868_01388</name>
</gene>
<evidence type="ECO:0000313" key="1">
    <source>
        <dbReference type="EMBL" id="SHI05046.1"/>
    </source>
</evidence>
<keyword evidence="2" id="KW-1185">Reference proteome</keyword>
<dbReference type="EMBL" id="FQXZ01000014">
    <property type="protein sequence ID" value="SHI05046.1"/>
    <property type="molecule type" value="Genomic_DNA"/>
</dbReference>
<sequence>MDKVQFTVGQVTFSYRLTPEQIKLASLTEKTTLDLSEWPEFEQQLTDAIQSAIPDELKLPTEKQLAYARRMASDLNLELPEGYEDSARICLHFFAEHKPAHDRVLNIYQGIRGNLLG</sequence>
<organism evidence="1 2">
    <name type="scientific">Vibrio aerogenes CECT 7868</name>
    <dbReference type="NCBI Taxonomy" id="1216006"/>
    <lineage>
        <taxon>Bacteria</taxon>
        <taxon>Pseudomonadati</taxon>
        <taxon>Pseudomonadota</taxon>
        <taxon>Gammaproteobacteria</taxon>
        <taxon>Vibrionales</taxon>
        <taxon>Vibrionaceae</taxon>
        <taxon>Vibrio</taxon>
    </lineage>
</organism>
<dbReference type="Proteomes" id="UP000184608">
    <property type="component" value="Unassembled WGS sequence"/>
</dbReference>
<protein>
    <submittedName>
        <fullName evidence="1">Uncharacterized protein</fullName>
    </submittedName>
</protein>
<name>A0A1M5XZA0_9VIBR</name>
<dbReference type="AlphaFoldDB" id="A0A1M5XZA0"/>
<dbReference type="OrthoDB" id="5916880at2"/>
<proteinExistence type="predicted"/>
<accession>A0A1M5XZA0</accession>
<evidence type="ECO:0000313" key="2">
    <source>
        <dbReference type="Proteomes" id="UP000184608"/>
    </source>
</evidence>